<dbReference type="EMBL" id="JARKIF010000028">
    <property type="protein sequence ID" value="KAJ7613469.1"/>
    <property type="molecule type" value="Genomic_DNA"/>
</dbReference>
<name>A0AAD7B8T0_9AGAR</name>
<keyword evidence="2" id="KW-1185">Reference proteome</keyword>
<protein>
    <submittedName>
        <fullName evidence="1">Uncharacterized protein</fullName>
    </submittedName>
</protein>
<comment type="caution">
    <text evidence="1">The sequence shown here is derived from an EMBL/GenBank/DDBJ whole genome shotgun (WGS) entry which is preliminary data.</text>
</comment>
<accession>A0AAD7B8T0</accession>
<reference evidence="1" key="1">
    <citation type="submission" date="2023-03" db="EMBL/GenBank/DDBJ databases">
        <title>Massive genome expansion in bonnet fungi (Mycena s.s.) driven by repeated elements and novel gene families across ecological guilds.</title>
        <authorList>
            <consortium name="Lawrence Berkeley National Laboratory"/>
            <person name="Harder C.B."/>
            <person name="Miyauchi S."/>
            <person name="Viragh M."/>
            <person name="Kuo A."/>
            <person name="Thoen E."/>
            <person name="Andreopoulos B."/>
            <person name="Lu D."/>
            <person name="Skrede I."/>
            <person name="Drula E."/>
            <person name="Henrissat B."/>
            <person name="Morin E."/>
            <person name="Kohler A."/>
            <person name="Barry K."/>
            <person name="LaButti K."/>
            <person name="Morin E."/>
            <person name="Salamov A."/>
            <person name="Lipzen A."/>
            <person name="Mereny Z."/>
            <person name="Hegedus B."/>
            <person name="Baldrian P."/>
            <person name="Stursova M."/>
            <person name="Weitz H."/>
            <person name="Taylor A."/>
            <person name="Grigoriev I.V."/>
            <person name="Nagy L.G."/>
            <person name="Martin F."/>
            <person name="Kauserud H."/>
        </authorList>
    </citation>
    <scope>NUCLEOTIDE SEQUENCE</scope>
    <source>
        <strain evidence="1">9284</strain>
    </source>
</reference>
<evidence type="ECO:0000313" key="2">
    <source>
        <dbReference type="Proteomes" id="UP001221142"/>
    </source>
</evidence>
<proteinExistence type="predicted"/>
<dbReference type="Proteomes" id="UP001221142">
    <property type="component" value="Unassembled WGS sequence"/>
</dbReference>
<organism evidence="1 2">
    <name type="scientific">Roridomyces roridus</name>
    <dbReference type="NCBI Taxonomy" id="1738132"/>
    <lineage>
        <taxon>Eukaryota</taxon>
        <taxon>Fungi</taxon>
        <taxon>Dikarya</taxon>
        <taxon>Basidiomycota</taxon>
        <taxon>Agaricomycotina</taxon>
        <taxon>Agaricomycetes</taxon>
        <taxon>Agaricomycetidae</taxon>
        <taxon>Agaricales</taxon>
        <taxon>Marasmiineae</taxon>
        <taxon>Mycenaceae</taxon>
        <taxon>Roridomyces</taxon>
    </lineage>
</organism>
<evidence type="ECO:0000313" key="1">
    <source>
        <dbReference type="EMBL" id="KAJ7613469.1"/>
    </source>
</evidence>
<gene>
    <name evidence="1" type="ORF">FB45DRAFT_874427</name>
</gene>
<sequence length="153" mass="16941">MFRNQHNPVDGNDFAAGIHWYVKKQHNPSSNSRCPVGQGMTEAALSMSDGLMLYGAGRKNADTSDNESPPIWSTIRTHIIPGITLTTQMAWETQIGSGMVRERRWDGRDEGISQEDWGPISNVIYDMVDLLSCRDQLILSSPMVMGACDVGKL</sequence>
<dbReference type="AlphaFoldDB" id="A0AAD7B8T0"/>